<comment type="caution">
    <text evidence="3">The sequence shown here is derived from an EMBL/GenBank/DDBJ whole genome shotgun (WGS) entry which is preliminary data.</text>
</comment>
<evidence type="ECO:0000256" key="2">
    <source>
        <dbReference type="SAM" id="SignalP"/>
    </source>
</evidence>
<evidence type="ECO:0000256" key="1">
    <source>
        <dbReference type="SAM" id="MobiDB-lite"/>
    </source>
</evidence>
<reference evidence="3 4" key="1">
    <citation type="submission" date="2020-04" db="EMBL/GenBank/DDBJ databases">
        <authorList>
            <person name="Laetsch R D."/>
            <person name="Stevens L."/>
            <person name="Kumar S."/>
            <person name="Blaxter L. M."/>
        </authorList>
    </citation>
    <scope>NUCLEOTIDE SEQUENCE [LARGE SCALE GENOMIC DNA]</scope>
</reference>
<feature type="signal peptide" evidence="2">
    <location>
        <begin position="1"/>
        <end position="17"/>
    </location>
</feature>
<dbReference type="EMBL" id="CADEPM010000003">
    <property type="protein sequence ID" value="CAB3402988.1"/>
    <property type="molecule type" value="Genomic_DNA"/>
</dbReference>
<evidence type="ECO:0000313" key="3">
    <source>
        <dbReference type="EMBL" id="CAB3402988.1"/>
    </source>
</evidence>
<feature type="chain" id="PRO_5035798919" description="EB domain-containing protein" evidence="2">
    <location>
        <begin position="18"/>
        <end position="568"/>
    </location>
</feature>
<name>A0A8S1ENW5_9PELO</name>
<evidence type="ECO:0008006" key="5">
    <source>
        <dbReference type="Google" id="ProtNLM"/>
    </source>
</evidence>
<gene>
    <name evidence="3" type="ORF">CBOVIS_LOCUS5517</name>
</gene>
<keyword evidence="2" id="KW-0732">Signal</keyword>
<dbReference type="OrthoDB" id="5868597at2759"/>
<dbReference type="AlphaFoldDB" id="A0A8S1ENW5"/>
<sequence length="568" mass="62221">MSKLLVVLICTANAAISNYYGIGGGVEPTYSYGYGSKTEGNYCSYTQECVSGLVCTPSVNGYKICYRQQNSNYPGIGNGVQPNFDNNNNNQGREGSYCNTNQDCAYGLSCVPSANGYRICYRQQNSYYPGIGGGVEPNNNYNGGGGSKAEGSYCSTTQECAYGLQCTPAVNGVKICLSQQNIYDPNGGNTGYCGSGCPAGTVCENIGGVGRCQIQAGGNVGASNQEKRKMKKKGLNGACEMDADCQDHLFCTLYFGEMMCRLPVKSIIPLRCETESDCPNSNYLCVFSTAMQDRVCYRYGDVVTDGYVIPVKHTSTTPEPTTTTSDDDDGMFAESIARFQEEQKEIEDIHIVSKARSMKQNGVKTEIEKRESTPSPPTYMKMEDQVPDEVSINSTTTVSDEPIDPAATICEFDYHCRMGESCSGVVRFVDKVVHVCRYDILKKHRQCIYHSDCLSGQRCIPNPTKADQATCEVDVEATLGNVACIYDYQCSGGEKCTKVDEKFICRPPSTSDPRTNQLCTTNAQCPFQQVCRRSSGISMCIDVAMSKQPHLLQERVIQFMRNVLFRAL</sequence>
<organism evidence="3 4">
    <name type="scientific">Caenorhabditis bovis</name>
    <dbReference type="NCBI Taxonomy" id="2654633"/>
    <lineage>
        <taxon>Eukaryota</taxon>
        <taxon>Metazoa</taxon>
        <taxon>Ecdysozoa</taxon>
        <taxon>Nematoda</taxon>
        <taxon>Chromadorea</taxon>
        <taxon>Rhabditida</taxon>
        <taxon>Rhabditina</taxon>
        <taxon>Rhabditomorpha</taxon>
        <taxon>Rhabditoidea</taxon>
        <taxon>Rhabditidae</taxon>
        <taxon>Peloderinae</taxon>
        <taxon>Caenorhabditis</taxon>
    </lineage>
</organism>
<proteinExistence type="predicted"/>
<keyword evidence="4" id="KW-1185">Reference proteome</keyword>
<dbReference type="InterPro" id="IPR052326">
    <property type="entry name" value="Diff-Dev_Assoc_Protein"/>
</dbReference>
<evidence type="ECO:0000313" key="4">
    <source>
        <dbReference type="Proteomes" id="UP000494206"/>
    </source>
</evidence>
<protein>
    <recommendedName>
        <fullName evidence="5">EB domain-containing protein</fullName>
    </recommendedName>
</protein>
<dbReference type="PANTHER" id="PTHR33459">
    <property type="entry name" value="DD-GDCA PROTEIN"/>
    <property type="match status" value="1"/>
</dbReference>
<dbReference type="Proteomes" id="UP000494206">
    <property type="component" value="Unassembled WGS sequence"/>
</dbReference>
<dbReference type="PANTHER" id="PTHR33459:SF7">
    <property type="entry name" value="DD-GDCA PROTEIN"/>
    <property type="match status" value="1"/>
</dbReference>
<accession>A0A8S1ENW5</accession>
<feature type="region of interest" description="Disordered" evidence="1">
    <location>
        <begin position="360"/>
        <end position="382"/>
    </location>
</feature>